<dbReference type="InterPro" id="IPR036754">
    <property type="entry name" value="YbaK/aa-tRNA-synt-asso_dom_sf"/>
</dbReference>
<evidence type="ECO:0000256" key="2">
    <source>
        <dbReference type="ARBA" id="ARBA00022917"/>
    </source>
</evidence>
<evidence type="ECO:0000313" key="6">
    <source>
        <dbReference type="EMBL" id="UQX89803.1"/>
    </source>
</evidence>
<dbReference type="PANTHER" id="PTHR30411">
    <property type="entry name" value="CYTOPLASMIC PROTEIN"/>
    <property type="match status" value="1"/>
</dbReference>
<keyword evidence="3 4" id="KW-0456">Lyase</keyword>
<organism evidence="6 7">
    <name type="scientific">Jatrophihabitans telluris</name>
    <dbReference type="NCBI Taxonomy" id="2038343"/>
    <lineage>
        <taxon>Bacteria</taxon>
        <taxon>Bacillati</taxon>
        <taxon>Actinomycetota</taxon>
        <taxon>Actinomycetes</taxon>
        <taxon>Jatrophihabitantales</taxon>
        <taxon>Jatrophihabitantaceae</taxon>
        <taxon>Jatrophihabitans</taxon>
    </lineage>
</organism>
<keyword evidence="7" id="KW-1185">Reference proteome</keyword>
<dbReference type="InterPro" id="IPR004369">
    <property type="entry name" value="Prolyl-tRNA_editing_YbaK/EbsC"/>
</dbReference>
<evidence type="ECO:0000256" key="3">
    <source>
        <dbReference type="ARBA" id="ARBA00023239"/>
    </source>
</evidence>
<protein>
    <recommendedName>
        <fullName evidence="4">Cys-tRNA(Pro)/Cys-tRNA(Cys) deacylase</fullName>
        <ecNumber evidence="4">4.2.-.-</ecNumber>
    </recommendedName>
</protein>
<evidence type="ECO:0000259" key="5">
    <source>
        <dbReference type="Pfam" id="PF04073"/>
    </source>
</evidence>
<keyword evidence="2 4" id="KW-0648">Protein biosynthesis</keyword>
<reference evidence="6" key="2">
    <citation type="submission" date="2022-05" db="EMBL/GenBank/DDBJ databases">
        <authorList>
            <person name="Kim J.-S."/>
            <person name="Lee K."/>
            <person name="Suh M."/>
            <person name="Eom M."/>
            <person name="Kim J.-S."/>
            <person name="Kim D.-S."/>
            <person name="Ko S.-H."/>
            <person name="Shin Y."/>
            <person name="Lee J.-S."/>
        </authorList>
    </citation>
    <scope>NUCLEOTIDE SEQUENCE</scope>
    <source>
        <strain evidence="6">N237</strain>
    </source>
</reference>
<reference evidence="6" key="1">
    <citation type="journal article" date="2018" name="Int. J. Syst. Evol. Microbiol.">
        <title>Jatrophihabitans telluris sp. nov., isolated from sediment soil of lava forest wetlands and the emended description of the genus Jatrophihabitans.</title>
        <authorList>
            <person name="Lee K.C."/>
            <person name="Suh M.K."/>
            <person name="Eom M.K."/>
            <person name="Kim K.K."/>
            <person name="Kim J.S."/>
            <person name="Kim D.S."/>
            <person name="Ko S.H."/>
            <person name="Shin Y.K."/>
            <person name="Lee J.S."/>
        </authorList>
    </citation>
    <scope>NUCLEOTIDE SEQUENCE</scope>
    <source>
        <strain evidence="6">N237</strain>
    </source>
</reference>
<sequence>MSKGTPATLALQNKGIAHSLHPYEHDARSGSYGDEAAALLGVDPHQIFKTLIASVDGALVCAVVPVAGKLSLKALAAAVEGKKAEMADPGKAQRATGYVLGGISPLGHRTKLRVVLDSSALTFSTVFVSAGRRGLQVELSPADLAQLTGAIIADIATI</sequence>
<dbReference type="PANTHER" id="PTHR30411:SF0">
    <property type="entry name" value="CYS-TRNA(PRO)_CYS-TRNA(CYS) DEACYLASE YBAK"/>
    <property type="match status" value="1"/>
</dbReference>
<evidence type="ECO:0000256" key="1">
    <source>
        <dbReference type="ARBA" id="ARBA00009798"/>
    </source>
</evidence>
<dbReference type="EC" id="4.2.-.-" evidence="4"/>
<accession>A0ABY4R311</accession>
<gene>
    <name evidence="6" type="primary">ybaK</name>
    <name evidence="6" type="ORF">M6D93_07315</name>
</gene>
<proteinExistence type="inferred from homology"/>
<dbReference type="InterPro" id="IPR007214">
    <property type="entry name" value="YbaK/aa-tRNA-synth-assoc-dom"/>
</dbReference>
<feature type="domain" description="YbaK/aminoacyl-tRNA synthetase-associated" evidence="5">
    <location>
        <begin position="34"/>
        <end position="146"/>
    </location>
</feature>
<dbReference type="CDD" id="cd00002">
    <property type="entry name" value="YbaK_deacylase"/>
    <property type="match status" value="1"/>
</dbReference>
<evidence type="ECO:0000313" key="7">
    <source>
        <dbReference type="Proteomes" id="UP001056336"/>
    </source>
</evidence>
<dbReference type="NCBIfam" id="TIGR00011">
    <property type="entry name" value="YbaK_EbsC"/>
    <property type="match status" value="1"/>
</dbReference>
<name>A0ABY4R311_9ACTN</name>
<dbReference type="SUPFAM" id="SSF55826">
    <property type="entry name" value="YbaK/ProRS associated domain"/>
    <property type="match status" value="1"/>
</dbReference>
<evidence type="ECO:0000256" key="4">
    <source>
        <dbReference type="PIRNR" id="PIRNR006181"/>
    </source>
</evidence>
<dbReference type="Gene3D" id="3.90.960.10">
    <property type="entry name" value="YbaK/aminoacyl-tRNA synthetase-associated domain"/>
    <property type="match status" value="1"/>
</dbReference>
<dbReference type="Pfam" id="PF04073">
    <property type="entry name" value="tRNA_edit"/>
    <property type="match status" value="1"/>
</dbReference>
<dbReference type="EMBL" id="CP097332">
    <property type="protein sequence ID" value="UQX89803.1"/>
    <property type="molecule type" value="Genomic_DNA"/>
</dbReference>
<dbReference type="PIRSF" id="PIRSF006181">
    <property type="entry name" value="EbsC_YbaK"/>
    <property type="match status" value="1"/>
</dbReference>
<dbReference type="Proteomes" id="UP001056336">
    <property type="component" value="Chromosome"/>
</dbReference>
<dbReference type="RefSeq" id="WP_249773699.1">
    <property type="nucleotide sequence ID" value="NZ_CP097332.1"/>
</dbReference>
<comment type="similarity">
    <text evidence="1 4">Belongs to the prolyl-tRNA editing family. YbaK/EbsC subfamily.</text>
</comment>